<organism evidence="1 2">
    <name type="scientific">Lysobacter silvisoli</name>
    <dbReference type="NCBI Taxonomy" id="2293254"/>
    <lineage>
        <taxon>Bacteria</taxon>
        <taxon>Pseudomonadati</taxon>
        <taxon>Pseudomonadota</taxon>
        <taxon>Gammaproteobacteria</taxon>
        <taxon>Lysobacterales</taxon>
        <taxon>Lysobacteraceae</taxon>
        <taxon>Lysobacter</taxon>
    </lineage>
</organism>
<accession>A0A371K3M9</accession>
<dbReference type="Proteomes" id="UP000264492">
    <property type="component" value="Unassembled WGS sequence"/>
</dbReference>
<protein>
    <submittedName>
        <fullName evidence="1">Uncharacterized protein</fullName>
    </submittedName>
</protein>
<keyword evidence="2" id="KW-1185">Reference proteome</keyword>
<dbReference type="RefSeq" id="WP_115857887.1">
    <property type="nucleotide sequence ID" value="NZ_QTSU01000001.1"/>
</dbReference>
<comment type="caution">
    <text evidence="1">The sequence shown here is derived from an EMBL/GenBank/DDBJ whole genome shotgun (WGS) entry which is preliminary data.</text>
</comment>
<dbReference type="OrthoDB" id="6706661at2"/>
<evidence type="ECO:0000313" key="1">
    <source>
        <dbReference type="EMBL" id="RDZ28447.1"/>
    </source>
</evidence>
<sequence>MITPARALLTVGLLLLAVGWFKRNLEPEPAQLLPVVNTEPGQHPSSMAPFSVRAGEVEYRIEPVAEYDIAGLIVSRHDSDTWWDKFHARNNDHLNVADLCLAWGANTADGVYRHMKFWNGQWTCNFQWGGGAPVGPQHTRAVSNNHLLTNDPLIAERIRSLRVGDQVRLRGQLAVYRHNHGMNFVRGTSTNRDDGGNGACETLFVRQLDLLQAAPSWPRTLRWIGAVLLALGLIAWYRAPFKGGH</sequence>
<evidence type="ECO:0000313" key="2">
    <source>
        <dbReference type="Proteomes" id="UP000264492"/>
    </source>
</evidence>
<dbReference type="AlphaFoldDB" id="A0A371K3M9"/>
<name>A0A371K3M9_9GAMM</name>
<reference evidence="1 2" key="1">
    <citation type="submission" date="2018-08" db="EMBL/GenBank/DDBJ databases">
        <title>Lysobacter sp. zong2l5, whole genome shotgun sequence.</title>
        <authorList>
            <person name="Zhang X."/>
            <person name="Feng G."/>
            <person name="Zhu H."/>
        </authorList>
    </citation>
    <scope>NUCLEOTIDE SEQUENCE [LARGE SCALE GENOMIC DNA]</scope>
    <source>
        <strain evidence="2">zong2l5</strain>
    </source>
</reference>
<dbReference type="EMBL" id="QTSU01000001">
    <property type="protein sequence ID" value="RDZ28447.1"/>
    <property type="molecule type" value="Genomic_DNA"/>
</dbReference>
<proteinExistence type="predicted"/>
<gene>
    <name evidence="1" type="ORF">DX914_04750</name>
</gene>